<name>A0A7Z0PGH7_9FUSO</name>
<evidence type="ECO:0000256" key="3">
    <source>
        <dbReference type="ARBA" id="ARBA00022801"/>
    </source>
</evidence>
<sequence>MSYNRFDSKDIERYTKKLIGHTFREILKYNIEKEIFDTETQISEEIQEYGSKSRKGGLGNLIEEKFFGYKANSNSEADFKEAGLELKVTPYEKNTKGFTAGERLVLSMIPYDKEVESDIFKSHLWEKCSLILLIFYFRDKSIKMNLDYKIDYVNLFKFPEKDLKIIISDYKIIIDKIKDGKAHELSESDTMYLGACTKGATAKSSLVPQYYNKQVKAKKRAFSLKQSYMKFVLNEYIIGESLSENIMGDSEKSFEEILYEKISKYVGKTDREISGILNFNYDKNKSFWIYLVYKMLGVKSNRAEEFEKSNIVVKAVRIEENGTIKESSSLPNLTFNEVIENNFENSKLFDYFNETKFYFVVFKKVNNQYVLKGSKLWNMPFSDYSIINDEYEEIRKVLIQGIDFEFKQHSNGLVIKNNLPKKNKEGIIHIRPHAQKSFYLIKGIKYGNGNIKDSDILPNGDRMVKQSFWINNKYILKQIKDLL</sequence>
<dbReference type="SUPFAM" id="SSF52980">
    <property type="entry name" value="Restriction endonuclease-like"/>
    <property type="match status" value="2"/>
</dbReference>
<evidence type="ECO:0000256" key="1">
    <source>
        <dbReference type="ARBA" id="ARBA00022722"/>
    </source>
</evidence>
<dbReference type="InterPro" id="IPR011335">
    <property type="entry name" value="Restrct_endonuc-II-like"/>
</dbReference>
<feature type="domain" description="DNA mismatch repair MutH/Type II restriction enzyme Sau3AI" evidence="4">
    <location>
        <begin position="69"/>
        <end position="169"/>
    </location>
</feature>
<accession>A0A7Z0PGH7</accession>
<dbReference type="SMART" id="SM00927">
    <property type="entry name" value="MutH"/>
    <property type="match status" value="1"/>
</dbReference>
<comment type="caution">
    <text evidence="5">The sequence shown here is derived from an EMBL/GenBank/DDBJ whole genome shotgun (WGS) entry which is preliminary data.</text>
</comment>
<dbReference type="Gene3D" id="3.40.600.10">
    <property type="entry name" value="DNA mismatch repair MutH/Restriction endonuclease, type II"/>
    <property type="match status" value="2"/>
</dbReference>
<dbReference type="GO" id="GO:0004519">
    <property type="term" value="F:endonuclease activity"/>
    <property type="evidence" value="ECO:0007669"/>
    <property type="project" value="UniProtKB-KW"/>
</dbReference>
<dbReference type="NCBIfam" id="NF040973">
    <property type="entry name" value="restrict_Sau3AI"/>
    <property type="match status" value="1"/>
</dbReference>
<dbReference type="EMBL" id="JABMKT010000007">
    <property type="protein sequence ID" value="NYV27625.1"/>
    <property type="molecule type" value="Genomic_DNA"/>
</dbReference>
<dbReference type="InterPro" id="IPR011337">
    <property type="entry name" value="DNA_rep_MutH/RE_typeII_Sau3AI"/>
</dbReference>
<evidence type="ECO:0000256" key="2">
    <source>
        <dbReference type="ARBA" id="ARBA00022759"/>
    </source>
</evidence>
<evidence type="ECO:0000259" key="4">
    <source>
        <dbReference type="SMART" id="SM00927"/>
    </source>
</evidence>
<dbReference type="CDD" id="cd22356">
    <property type="entry name" value="Sau3AI_N-like"/>
    <property type="match status" value="1"/>
</dbReference>
<protein>
    <submittedName>
        <fullName evidence="5">Restriction endonuclease</fullName>
    </submittedName>
</protein>
<dbReference type="AlphaFoldDB" id="A0A7Z0PGH7"/>
<keyword evidence="6" id="KW-1185">Reference proteome</keyword>
<evidence type="ECO:0000313" key="5">
    <source>
        <dbReference type="EMBL" id="NYV27625.1"/>
    </source>
</evidence>
<dbReference type="GO" id="GO:0016787">
    <property type="term" value="F:hydrolase activity"/>
    <property type="evidence" value="ECO:0007669"/>
    <property type="project" value="UniProtKB-KW"/>
</dbReference>
<dbReference type="RefSeq" id="WP_180135571.1">
    <property type="nucleotide sequence ID" value="NZ_JABMKT010000007.1"/>
</dbReference>
<organism evidence="5 6">
    <name type="scientific">Streptobacillus felis</name>
    <dbReference type="NCBI Taxonomy" id="1384509"/>
    <lineage>
        <taxon>Bacteria</taxon>
        <taxon>Fusobacteriati</taxon>
        <taxon>Fusobacteriota</taxon>
        <taxon>Fusobacteriia</taxon>
        <taxon>Fusobacteriales</taxon>
        <taxon>Leptotrichiaceae</taxon>
        <taxon>Streptobacillus</taxon>
    </lineage>
</organism>
<dbReference type="GO" id="GO:0003677">
    <property type="term" value="F:DNA binding"/>
    <property type="evidence" value="ECO:0007669"/>
    <property type="project" value="InterPro"/>
</dbReference>
<keyword evidence="2 5" id="KW-0255">Endonuclease</keyword>
<dbReference type="InterPro" id="IPR037057">
    <property type="entry name" value="DNA_rep_MutH/T2_RE_sf"/>
</dbReference>
<dbReference type="Pfam" id="PF02976">
    <property type="entry name" value="MutH"/>
    <property type="match status" value="1"/>
</dbReference>
<keyword evidence="1" id="KW-0540">Nuclease</keyword>
<keyword evidence="3" id="KW-0378">Hydrolase</keyword>
<dbReference type="Proteomes" id="UP000526184">
    <property type="component" value="Unassembled WGS sequence"/>
</dbReference>
<dbReference type="CDD" id="cd22355">
    <property type="entry name" value="Sau3AI_C"/>
    <property type="match status" value="1"/>
</dbReference>
<gene>
    <name evidence="5" type="ORF">HP397_02120</name>
</gene>
<proteinExistence type="predicted"/>
<reference evidence="5 6" key="1">
    <citation type="submission" date="2020-05" db="EMBL/GenBank/DDBJ databases">
        <title>Streptobacillus felis strain LHL191014123.</title>
        <authorList>
            <person name="Fawzy A."/>
            <person name="Rau J."/>
            <person name="Risse K."/>
            <person name="Schauerte N."/>
            <person name="Geiger C."/>
            <person name="Blom J."/>
            <person name="Imirzalioglu C."/>
            <person name="Falgenhauer J."/>
            <person name="Bach A."/>
            <person name="Herden C."/>
            <person name="Eisenberg T."/>
        </authorList>
    </citation>
    <scope>NUCLEOTIDE SEQUENCE [LARGE SCALE GENOMIC DNA]</scope>
    <source>
        <strain evidence="5 6">LHL191014123</strain>
    </source>
</reference>
<evidence type="ECO:0000313" key="6">
    <source>
        <dbReference type="Proteomes" id="UP000526184"/>
    </source>
</evidence>